<feature type="region of interest" description="Disordered" evidence="5">
    <location>
        <begin position="659"/>
        <end position="739"/>
    </location>
</feature>
<sequence length="739" mass="80842" precursor="true">MANTIRHHLKTLALKCAIPVLCVSVFCTAGCQSVSPRGAATATQSRSIADIAQESLKAADFGGFETLGDPNATDSSASGRPVSTTTRIGSPRRTISRTPQPRTPVKRGPNGNALIDEIFDQTDVREALQAIASQANVSIIVDDQVAGTVTTLIQNEPLEQALQKVLLPLGHHYRVIDGQYMVCGTDPSSPMFSMIADRLDYSPVFAAPMELVELLSEKNRQFVRVAPKRNMVIVEAPTKIANQIEEELRLFDRPVPQVVLEAMVVVVSPDTGFQFGTNVGQGYTDGDDRFNFDLDGLELSGNLSGAAIKDLFSNFALTSFFVRALEQEGYLSIRATPHVMAKTGEKAEISIARESFFSTQPLALSAQTFFRQDIQKVEAGISLIITPTIRGDNVTMVIEKAEVSEDIRATVDDPAVDNPYPLINRRQVSTTVHVGDGETVVIGGLMQNQMVDRVSRVPVLGDLPLVGRFFTQIVQEEAAAEVVVFISPRIVRTGSPHPMQGTVAAAQAGNEFCYQRQFPRDNGLELGGPIAQTPQQHAQIQYQQPAVSHSQDAAQYIQLSDQPVYADPAQIPQVQQQPSAAEQVPALQQIPVQQHVPAPQHEPAPQYVPAPQPTPAAPQLYSQPVHVEPTIQMPTRSYQQSSLTGQTYHPQTLQNHINQQDASDSEQPVTQTPNLRRVGQTRTQAVDIQSESSPETRKILRARPAKTTQVYQQPPRQRQNHSGTSARIMQNSVQQSDHR</sequence>
<dbReference type="STRING" id="980251.GCA_001642875_01559"/>
<dbReference type="PANTHER" id="PTHR30332">
    <property type="entry name" value="PROBABLE GENERAL SECRETION PATHWAY PROTEIN D"/>
    <property type="match status" value="1"/>
</dbReference>
<name>A0A5B9P994_9BACT</name>
<evidence type="ECO:0000313" key="8">
    <source>
        <dbReference type="EMBL" id="QEG21460.1"/>
    </source>
</evidence>
<evidence type="ECO:0000256" key="6">
    <source>
        <dbReference type="SAM" id="SignalP"/>
    </source>
</evidence>
<dbReference type="PRINTS" id="PR00811">
    <property type="entry name" value="BCTERIALGSPD"/>
</dbReference>
<feature type="signal peptide" evidence="6">
    <location>
        <begin position="1"/>
        <end position="29"/>
    </location>
</feature>
<dbReference type="InterPro" id="IPR050810">
    <property type="entry name" value="Bact_Secretion_Sys_Channel"/>
</dbReference>
<comment type="subcellular location">
    <subcellularLocation>
        <location evidence="1">Membrane</location>
    </subcellularLocation>
</comment>
<dbReference type="GO" id="GO:0015627">
    <property type="term" value="C:type II protein secretion system complex"/>
    <property type="evidence" value="ECO:0007669"/>
    <property type="project" value="TreeGrafter"/>
</dbReference>
<evidence type="ECO:0000256" key="1">
    <source>
        <dbReference type="ARBA" id="ARBA00004370"/>
    </source>
</evidence>
<reference evidence="8 9" key="1">
    <citation type="submission" date="2019-08" db="EMBL/GenBank/DDBJ databases">
        <title>Deep-cultivation of Planctomycetes and their phenomic and genomic characterization uncovers novel biology.</title>
        <authorList>
            <person name="Wiegand S."/>
            <person name="Jogler M."/>
            <person name="Boedeker C."/>
            <person name="Pinto D."/>
            <person name="Vollmers J."/>
            <person name="Rivas-Marin E."/>
            <person name="Kohn T."/>
            <person name="Peeters S.H."/>
            <person name="Heuer A."/>
            <person name="Rast P."/>
            <person name="Oberbeckmann S."/>
            <person name="Bunk B."/>
            <person name="Jeske O."/>
            <person name="Meyerdierks A."/>
            <person name="Storesund J.E."/>
            <person name="Kallscheuer N."/>
            <person name="Luecker S."/>
            <person name="Lage O.M."/>
            <person name="Pohl T."/>
            <person name="Merkel B.J."/>
            <person name="Hornburger P."/>
            <person name="Mueller R.-W."/>
            <person name="Bruemmer F."/>
            <person name="Labrenz M."/>
            <person name="Spormann A.M."/>
            <person name="Op den Camp H."/>
            <person name="Overmann J."/>
            <person name="Amann R."/>
            <person name="Jetten M.S.M."/>
            <person name="Mascher T."/>
            <person name="Medema M.H."/>
            <person name="Devos D.P."/>
            <person name="Kaster A.-K."/>
            <person name="Ovreas L."/>
            <person name="Rohde M."/>
            <person name="Galperin M.Y."/>
            <person name="Jogler C."/>
        </authorList>
    </citation>
    <scope>NUCLEOTIDE SEQUENCE [LARGE SCALE GENOMIC DNA]</scope>
    <source>
        <strain evidence="8 9">FC18</strain>
    </source>
</reference>
<feature type="region of interest" description="Disordered" evidence="5">
    <location>
        <begin position="67"/>
        <end position="112"/>
    </location>
</feature>
<feature type="chain" id="PRO_5023002073" evidence="6">
    <location>
        <begin position="30"/>
        <end position="739"/>
    </location>
</feature>
<dbReference type="OrthoDB" id="9813141at2"/>
<dbReference type="PANTHER" id="PTHR30332:SF24">
    <property type="entry name" value="SECRETIN GSPD-RELATED"/>
    <property type="match status" value="1"/>
</dbReference>
<evidence type="ECO:0000256" key="5">
    <source>
        <dbReference type="SAM" id="MobiDB-lite"/>
    </source>
</evidence>
<dbReference type="Pfam" id="PF00263">
    <property type="entry name" value="Secretin"/>
    <property type="match status" value="1"/>
</dbReference>
<evidence type="ECO:0000313" key="9">
    <source>
        <dbReference type="Proteomes" id="UP000322214"/>
    </source>
</evidence>
<dbReference type="InterPro" id="IPR004846">
    <property type="entry name" value="T2SS/T3SS_dom"/>
</dbReference>
<feature type="domain" description="Type II/III secretion system secretin-like" evidence="7">
    <location>
        <begin position="324"/>
        <end position="492"/>
    </location>
</feature>
<accession>A0A5B9P994</accession>
<dbReference type="InterPro" id="IPR001775">
    <property type="entry name" value="GspD/PilQ"/>
</dbReference>
<evidence type="ECO:0000256" key="2">
    <source>
        <dbReference type="ARBA" id="ARBA00022729"/>
    </source>
</evidence>
<evidence type="ECO:0000259" key="7">
    <source>
        <dbReference type="Pfam" id="PF00263"/>
    </source>
</evidence>
<feature type="compositionally biased region" description="Polar residues" evidence="5">
    <location>
        <begin position="659"/>
        <end position="693"/>
    </location>
</feature>
<feature type="compositionally biased region" description="Pro residues" evidence="5">
    <location>
        <begin position="600"/>
        <end position="616"/>
    </location>
</feature>
<proteinExistence type="inferred from homology"/>
<keyword evidence="3" id="KW-0472">Membrane</keyword>
<dbReference type="KEGG" id="mff:MFFC18_13160"/>
<feature type="compositionally biased region" description="Polar residues" evidence="5">
    <location>
        <begin position="72"/>
        <end position="88"/>
    </location>
</feature>
<comment type="similarity">
    <text evidence="4">Belongs to the bacterial secretin family.</text>
</comment>
<evidence type="ECO:0000256" key="4">
    <source>
        <dbReference type="RuleBase" id="RU004003"/>
    </source>
</evidence>
<dbReference type="Gene3D" id="3.30.1370.130">
    <property type="match status" value="1"/>
</dbReference>
<dbReference type="AlphaFoldDB" id="A0A5B9P994"/>
<dbReference type="GO" id="GO:0009306">
    <property type="term" value="P:protein secretion"/>
    <property type="evidence" value="ECO:0007669"/>
    <property type="project" value="InterPro"/>
</dbReference>
<feature type="region of interest" description="Disordered" evidence="5">
    <location>
        <begin position="597"/>
        <end position="620"/>
    </location>
</feature>
<gene>
    <name evidence="8" type="primary">xcpQ_1</name>
    <name evidence="8" type="ORF">MFFC18_13160</name>
</gene>
<organism evidence="8 9">
    <name type="scientific">Mariniblastus fucicola</name>
    <dbReference type="NCBI Taxonomy" id="980251"/>
    <lineage>
        <taxon>Bacteria</taxon>
        <taxon>Pseudomonadati</taxon>
        <taxon>Planctomycetota</taxon>
        <taxon>Planctomycetia</taxon>
        <taxon>Pirellulales</taxon>
        <taxon>Pirellulaceae</taxon>
        <taxon>Mariniblastus</taxon>
    </lineage>
</organism>
<protein>
    <submittedName>
        <fullName evidence="8">Type II secretion system protein D</fullName>
    </submittedName>
</protein>
<dbReference type="EMBL" id="CP042912">
    <property type="protein sequence ID" value="QEG21460.1"/>
    <property type="molecule type" value="Genomic_DNA"/>
</dbReference>
<evidence type="ECO:0000256" key="3">
    <source>
        <dbReference type="ARBA" id="ARBA00023136"/>
    </source>
</evidence>
<keyword evidence="9" id="KW-1185">Reference proteome</keyword>
<feature type="compositionally biased region" description="Polar residues" evidence="5">
    <location>
        <begin position="706"/>
        <end position="739"/>
    </location>
</feature>
<keyword evidence="2 6" id="KW-0732">Signal</keyword>
<dbReference type="Proteomes" id="UP000322214">
    <property type="component" value="Chromosome"/>
</dbReference>